<name>A0A151J8B2_9HYME</name>
<reference evidence="1 2" key="1">
    <citation type="submission" date="2015-09" db="EMBL/GenBank/DDBJ databases">
        <title>Trachymyrmex cornetzi WGS genome.</title>
        <authorList>
            <person name="Nygaard S."/>
            <person name="Hu H."/>
            <person name="Boomsma J."/>
            <person name="Zhang G."/>
        </authorList>
    </citation>
    <scope>NUCLEOTIDE SEQUENCE [LARGE SCALE GENOMIC DNA]</scope>
    <source>
        <strain evidence="1">Tcor2-1</strain>
        <tissue evidence="1">Whole body</tissue>
    </source>
</reference>
<proteinExistence type="predicted"/>
<dbReference type="Proteomes" id="UP000078492">
    <property type="component" value="Unassembled WGS sequence"/>
</dbReference>
<evidence type="ECO:0000313" key="2">
    <source>
        <dbReference type="Proteomes" id="UP000078492"/>
    </source>
</evidence>
<accession>A0A151J8B2</accession>
<keyword evidence="2" id="KW-1185">Reference proteome</keyword>
<organism evidence="1 2">
    <name type="scientific">Trachymyrmex cornetzi</name>
    <dbReference type="NCBI Taxonomy" id="471704"/>
    <lineage>
        <taxon>Eukaryota</taxon>
        <taxon>Metazoa</taxon>
        <taxon>Ecdysozoa</taxon>
        <taxon>Arthropoda</taxon>
        <taxon>Hexapoda</taxon>
        <taxon>Insecta</taxon>
        <taxon>Pterygota</taxon>
        <taxon>Neoptera</taxon>
        <taxon>Endopterygota</taxon>
        <taxon>Hymenoptera</taxon>
        <taxon>Apocrita</taxon>
        <taxon>Aculeata</taxon>
        <taxon>Formicoidea</taxon>
        <taxon>Formicidae</taxon>
        <taxon>Myrmicinae</taxon>
        <taxon>Trachymyrmex</taxon>
    </lineage>
</organism>
<gene>
    <name evidence="1" type="ORF">ALC57_06574</name>
</gene>
<dbReference type="EMBL" id="KQ979548">
    <property type="protein sequence ID" value="KYN21078.1"/>
    <property type="molecule type" value="Genomic_DNA"/>
</dbReference>
<protein>
    <submittedName>
        <fullName evidence="1">Uncharacterized protein</fullName>
    </submittedName>
</protein>
<evidence type="ECO:0000313" key="1">
    <source>
        <dbReference type="EMBL" id="KYN21078.1"/>
    </source>
</evidence>
<dbReference type="AlphaFoldDB" id="A0A151J8B2"/>
<sequence length="74" mass="8741">MLTDAERLLVGRWYRTFFRYTVYMTPSPLSSPHKRHVGCKVENRTSNLVMNVRINERICKRYKGTNNEGPHTRG</sequence>